<keyword evidence="5" id="KW-1185">Reference proteome</keyword>
<organism evidence="4 5">
    <name type="scientific">Pseudoalteromonas rubra</name>
    <dbReference type="NCBI Taxonomy" id="43658"/>
    <lineage>
        <taxon>Bacteria</taxon>
        <taxon>Pseudomonadati</taxon>
        <taxon>Pseudomonadota</taxon>
        <taxon>Gammaproteobacteria</taxon>
        <taxon>Alteromonadales</taxon>
        <taxon>Pseudoalteromonadaceae</taxon>
        <taxon>Pseudoalteromonas</taxon>
    </lineage>
</organism>
<dbReference type="SUPFAM" id="SSF50978">
    <property type="entry name" value="WD40 repeat-like"/>
    <property type="match status" value="1"/>
</dbReference>
<dbReference type="SMART" id="SM00320">
    <property type="entry name" value="WD40"/>
    <property type="match status" value="6"/>
</dbReference>
<sequence>MSRVMWFRGWLVLLCVLILGACNDEIQLSKGNIGRLNDSGIVMGHFSKDGTKLVTFDNQKQIQVWNVADQQVEFTVPKDKTPEFVRDIALSEDLQMLVIASETELAFWSLSKGKLVTKVAFGGVTPGAVITAMAISPKNDKAIVAMADGTINMADLHTQINNRFAPHSRPVQHVFWDDKGELFVTGAQDGKLALWKFGSAEPIFMKEFDHRVTSVAVSDDFSALFASDALNEQVVTSLTDGQSISELQYMSRFKVFRKALFIKGSELLATSSSKSHLSIWNTQNGEELGTWQINFVHDGATIVDMYAADRHTLLTLSSDGILEAWTLNALAQR</sequence>
<keyword evidence="1 3" id="KW-0853">WD repeat</keyword>
<comment type="caution">
    <text evidence="4">The sequence shown here is derived from an EMBL/GenBank/DDBJ whole genome shotgun (WGS) entry which is preliminary data.</text>
</comment>
<reference evidence="4 5" key="1">
    <citation type="journal article" date="2015" name="BMC Genomics">
        <title>Genome mining reveals unlocked bioactive potential of marine Gram-negative bacteria.</title>
        <authorList>
            <person name="Machado H."/>
            <person name="Sonnenschein E.C."/>
            <person name="Melchiorsen J."/>
            <person name="Gram L."/>
        </authorList>
    </citation>
    <scope>NUCLEOTIDE SEQUENCE [LARGE SCALE GENOMIC DNA]</scope>
    <source>
        <strain evidence="4 5">S2471</strain>
    </source>
</reference>
<dbReference type="PANTHER" id="PTHR19857:SF8">
    <property type="entry name" value="ANGIO-ASSOCIATED MIGRATORY CELL PROTEIN"/>
    <property type="match status" value="1"/>
</dbReference>
<dbReference type="PROSITE" id="PS51257">
    <property type="entry name" value="PROKAR_LIPOPROTEIN"/>
    <property type="match status" value="1"/>
</dbReference>
<dbReference type="AlphaFoldDB" id="A0A0F4QY94"/>
<dbReference type="Pfam" id="PF00400">
    <property type="entry name" value="WD40"/>
    <property type="match status" value="1"/>
</dbReference>
<name>A0A0F4QY94_9GAMM</name>
<evidence type="ECO:0000256" key="1">
    <source>
        <dbReference type="ARBA" id="ARBA00022574"/>
    </source>
</evidence>
<dbReference type="InterPro" id="IPR051179">
    <property type="entry name" value="WD_repeat_multifunction"/>
</dbReference>
<keyword evidence="2" id="KW-0677">Repeat</keyword>
<dbReference type="PANTHER" id="PTHR19857">
    <property type="entry name" value="MITOCHONDRIAL DIVISION PROTEIN 1-RELATED"/>
    <property type="match status" value="1"/>
</dbReference>
<dbReference type="EMBL" id="JXYA01000004">
    <property type="protein sequence ID" value="KJZ12673.1"/>
    <property type="molecule type" value="Genomic_DNA"/>
</dbReference>
<evidence type="ECO:0000313" key="4">
    <source>
        <dbReference type="EMBL" id="KJZ12673.1"/>
    </source>
</evidence>
<dbReference type="Proteomes" id="UP000033452">
    <property type="component" value="Unassembled WGS sequence"/>
</dbReference>
<proteinExistence type="predicted"/>
<feature type="repeat" description="WD" evidence="3">
    <location>
        <begin position="164"/>
        <end position="205"/>
    </location>
</feature>
<dbReference type="InterPro" id="IPR036322">
    <property type="entry name" value="WD40_repeat_dom_sf"/>
</dbReference>
<accession>A0A0F4QY94</accession>
<evidence type="ECO:0000256" key="2">
    <source>
        <dbReference type="ARBA" id="ARBA00022737"/>
    </source>
</evidence>
<protein>
    <submittedName>
        <fullName evidence="4">Uncharacterized protein</fullName>
    </submittedName>
</protein>
<evidence type="ECO:0000313" key="5">
    <source>
        <dbReference type="Proteomes" id="UP000033452"/>
    </source>
</evidence>
<evidence type="ECO:0000256" key="3">
    <source>
        <dbReference type="PROSITE-ProRule" id="PRU00221"/>
    </source>
</evidence>
<gene>
    <name evidence="4" type="ORF">TW77_02520</name>
</gene>
<dbReference type="PATRIC" id="fig|43658.5.peg.530"/>
<dbReference type="InterPro" id="IPR015943">
    <property type="entry name" value="WD40/YVTN_repeat-like_dom_sf"/>
</dbReference>
<dbReference type="Gene3D" id="2.130.10.10">
    <property type="entry name" value="YVTN repeat-like/Quinoprotein amine dehydrogenase"/>
    <property type="match status" value="1"/>
</dbReference>
<dbReference type="PROSITE" id="PS50082">
    <property type="entry name" value="WD_REPEATS_2"/>
    <property type="match status" value="1"/>
</dbReference>
<dbReference type="PROSITE" id="PS50294">
    <property type="entry name" value="WD_REPEATS_REGION"/>
    <property type="match status" value="1"/>
</dbReference>
<dbReference type="InterPro" id="IPR001680">
    <property type="entry name" value="WD40_rpt"/>
</dbReference>